<dbReference type="InterPro" id="IPR013815">
    <property type="entry name" value="ATP_grasp_subdomain_1"/>
</dbReference>
<dbReference type="InterPro" id="IPR011761">
    <property type="entry name" value="ATP-grasp"/>
</dbReference>
<feature type="binding site" evidence="7">
    <location>
        <position position="211"/>
    </location>
    <ligand>
        <name>Mg(2+)</name>
        <dbReference type="ChEBI" id="CHEBI:18420"/>
    </ligand>
</feature>
<dbReference type="Gene3D" id="3.30.470.20">
    <property type="entry name" value="ATP-grasp fold, B domain"/>
    <property type="match status" value="1"/>
</dbReference>
<dbReference type="GO" id="GO:0004775">
    <property type="term" value="F:succinate-CoA ligase (ADP-forming) activity"/>
    <property type="evidence" value="ECO:0007669"/>
    <property type="project" value="UniProtKB-UniRule"/>
</dbReference>
<comment type="function">
    <text evidence="7">Succinyl-CoA synthetase functions in the citric acid cycle (TCA), coupling the hydrolysis of succinyl-CoA to the synthesis of either ATP or GTP and thus represents the only step of substrate-level phosphorylation in the TCA. The beta subunit provides nucleotide specificity of the enzyme and binds the substrate succinate, while the binding sites for coenzyme A and phosphate are found in the alpha subunit.</text>
</comment>
<dbReference type="EC" id="6.2.1.5" evidence="7"/>
<keyword evidence="4 7" id="KW-0479">Metal-binding</keyword>
<dbReference type="GO" id="GO:0006104">
    <property type="term" value="P:succinyl-CoA metabolic process"/>
    <property type="evidence" value="ECO:0007669"/>
    <property type="project" value="TreeGrafter"/>
</dbReference>
<dbReference type="GO" id="GO:0005524">
    <property type="term" value="F:ATP binding"/>
    <property type="evidence" value="ECO:0007669"/>
    <property type="project" value="UniProtKB-UniRule"/>
</dbReference>
<dbReference type="GO" id="GO:0000287">
    <property type="term" value="F:magnesium ion binding"/>
    <property type="evidence" value="ECO:0007669"/>
    <property type="project" value="UniProtKB-UniRule"/>
</dbReference>
<evidence type="ECO:0000256" key="7">
    <source>
        <dbReference type="HAMAP-Rule" id="MF_00558"/>
    </source>
</evidence>
<name>A0A402CQG0_9BACT</name>
<organism evidence="8 9">
    <name type="scientific">Capsulimonas corticalis</name>
    <dbReference type="NCBI Taxonomy" id="2219043"/>
    <lineage>
        <taxon>Bacteria</taxon>
        <taxon>Bacillati</taxon>
        <taxon>Armatimonadota</taxon>
        <taxon>Armatimonadia</taxon>
        <taxon>Capsulimonadales</taxon>
        <taxon>Capsulimonadaceae</taxon>
        <taxon>Capsulimonas</taxon>
    </lineage>
</organism>
<dbReference type="Pfam" id="PF00549">
    <property type="entry name" value="Ligase_CoA"/>
    <property type="match status" value="1"/>
</dbReference>
<dbReference type="EMBL" id="AP025739">
    <property type="protein sequence ID" value="BDI32708.1"/>
    <property type="molecule type" value="Genomic_DNA"/>
</dbReference>
<keyword evidence="5 7" id="KW-0547">Nucleotide-binding</keyword>
<dbReference type="FunFam" id="3.30.470.20:FF:000002">
    <property type="entry name" value="Succinate--CoA ligase [ADP-forming] subunit beta"/>
    <property type="match status" value="1"/>
</dbReference>
<evidence type="ECO:0000256" key="4">
    <source>
        <dbReference type="ARBA" id="ARBA00022723"/>
    </source>
</evidence>
<evidence type="ECO:0000313" key="8">
    <source>
        <dbReference type="EMBL" id="BDI32708.1"/>
    </source>
</evidence>
<keyword evidence="3 7" id="KW-0436">Ligase</keyword>
<accession>A0A402CQG0</accession>
<feature type="binding site" evidence="7">
    <location>
        <position position="97"/>
    </location>
    <ligand>
        <name>ATP</name>
        <dbReference type="ChEBI" id="CHEBI:30616"/>
    </ligand>
</feature>
<keyword evidence="7" id="KW-0067">ATP-binding</keyword>
<feature type="binding site" evidence="7">
    <location>
        <position position="263"/>
    </location>
    <ligand>
        <name>substrate</name>
        <note>ligand shared with subunit alpha</note>
    </ligand>
</feature>
<dbReference type="PROSITE" id="PS01217">
    <property type="entry name" value="SUCCINYL_COA_LIG_3"/>
    <property type="match status" value="1"/>
</dbReference>
<feature type="binding site" evidence="7">
    <location>
        <position position="100"/>
    </location>
    <ligand>
        <name>ATP</name>
        <dbReference type="ChEBI" id="CHEBI:30616"/>
    </ligand>
</feature>
<dbReference type="NCBIfam" id="NF001913">
    <property type="entry name" value="PRK00696.1"/>
    <property type="match status" value="1"/>
</dbReference>
<comment type="pathway">
    <text evidence="7">Carbohydrate metabolism; tricarboxylic acid cycle; succinate from succinyl-CoA (ligase route): step 1/1.</text>
</comment>
<comment type="similarity">
    <text evidence="1 7">Belongs to the succinate/malate CoA ligase beta subunit family.</text>
</comment>
<dbReference type="HAMAP" id="MF_00558">
    <property type="entry name" value="Succ_CoA_beta"/>
    <property type="match status" value="1"/>
</dbReference>
<sequence>MKIHEFQAKQLLKQYGVPVPEGQAASTPAEVRDIASQLGRKVVIKGQVHSGGRGKAGAVKLADNPNDAEEIGKALLGKTLFFAQANSDLKINKLLVEEAVNIDKEIYVAITQDRARQRDVLIVSTKGGMDIEEVAHNNPADIANLYIDPLLGLPDYAARQVLFDANFDVAFINKTIPVLKALYAAYVGTDATLAEINPLVITKEGTVIAGDAKWDIDENSMFRHPEFAAFHDTAEEDPIETEAHRRGIQYVRLEGGDIGIIGNGAGLVMTTMDEVKRAGGKPADFLDIGGGAKAEAVTSSLEVVLSDPNVKGVLFNIFGGITRGDEVAKGIIAGVATLDVKVPIVIRLAGTRAAEGAELLKTTNLVPAETMQEAAAKIVELAYAAK</sequence>
<dbReference type="GO" id="GO:0042709">
    <property type="term" value="C:succinate-CoA ligase complex"/>
    <property type="evidence" value="ECO:0007669"/>
    <property type="project" value="TreeGrafter"/>
</dbReference>
<dbReference type="NCBIfam" id="TIGR01016">
    <property type="entry name" value="sucCoAbeta"/>
    <property type="match status" value="1"/>
</dbReference>
<dbReference type="PIRSF" id="PIRSF001554">
    <property type="entry name" value="SucCS_beta"/>
    <property type="match status" value="1"/>
</dbReference>
<dbReference type="PANTHER" id="PTHR11815">
    <property type="entry name" value="SUCCINYL-COA SYNTHETASE BETA CHAIN"/>
    <property type="match status" value="1"/>
</dbReference>
<dbReference type="Proteomes" id="UP000287394">
    <property type="component" value="Chromosome"/>
</dbReference>
<dbReference type="Gene3D" id="3.30.1490.20">
    <property type="entry name" value="ATP-grasp fold, A domain"/>
    <property type="match status" value="1"/>
</dbReference>
<evidence type="ECO:0000256" key="3">
    <source>
        <dbReference type="ARBA" id="ARBA00022598"/>
    </source>
</evidence>
<dbReference type="InterPro" id="IPR005811">
    <property type="entry name" value="SUCC_ACL_C"/>
</dbReference>
<dbReference type="PANTHER" id="PTHR11815:SF10">
    <property type="entry name" value="SUCCINATE--COA LIGASE [GDP-FORMING] SUBUNIT BETA, MITOCHONDRIAL"/>
    <property type="match status" value="1"/>
</dbReference>
<feature type="binding site" evidence="7">
    <location>
        <position position="105"/>
    </location>
    <ligand>
        <name>ATP</name>
        <dbReference type="ChEBI" id="CHEBI:30616"/>
    </ligand>
</feature>
<evidence type="ECO:0000313" key="9">
    <source>
        <dbReference type="Proteomes" id="UP000287394"/>
    </source>
</evidence>
<comment type="subunit">
    <text evidence="7">Heterotetramer of two alpha and two beta subunits.</text>
</comment>
<dbReference type="InterPro" id="IPR017866">
    <property type="entry name" value="Succ-CoA_synthase_bsu_CS"/>
</dbReference>
<dbReference type="GO" id="GO:0006099">
    <property type="term" value="P:tricarboxylic acid cycle"/>
    <property type="evidence" value="ECO:0007669"/>
    <property type="project" value="UniProtKB-UniRule"/>
</dbReference>
<dbReference type="InterPro" id="IPR013650">
    <property type="entry name" value="ATP-grasp_succ-CoA_synth-type"/>
</dbReference>
<comment type="cofactor">
    <cofactor evidence="7">
        <name>Mg(2+)</name>
        <dbReference type="ChEBI" id="CHEBI:18420"/>
    </cofactor>
    <text evidence="7">Binds 1 Mg(2+) ion per subunit.</text>
</comment>
<evidence type="ECO:0000256" key="6">
    <source>
        <dbReference type="ARBA" id="ARBA00022842"/>
    </source>
</evidence>
<comment type="catalytic activity">
    <reaction evidence="7">
        <text>succinate + ATP + CoA = succinyl-CoA + ADP + phosphate</text>
        <dbReference type="Rhea" id="RHEA:17661"/>
        <dbReference type="ChEBI" id="CHEBI:30031"/>
        <dbReference type="ChEBI" id="CHEBI:30616"/>
        <dbReference type="ChEBI" id="CHEBI:43474"/>
        <dbReference type="ChEBI" id="CHEBI:57287"/>
        <dbReference type="ChEBI" id="CHEBI:57292"/>
        <dbReference type="ChEBI" id="CHEBI:456216"/>
        <dbReference type="EC" id="6.2.1.5"/>
    </reaction>
</comment>
<evidence type="ECO:0000256" key="2">
    <source>
        <dbReference type="ARBA" id="ARBA00022532"/>
    </source>
</evidence>
<dbReference type="FunCoup" id="A0A402CQG0">
    <property type="interactions" value="461"/>
</dbReference>
<dbReference type="InterPro" id="IPR016102">
    <property type="entry name" value="Succinyl-CoA_synth-like"/>
</dbReference>
<comment type="catalytic activity">
    <reaction evidence="7">
        <text>GTP + succinate + CoA = succinyl-CoA + GDP + phosphate</text>
        <dbReference type="Rhea" id="RHEA:22120"/>
        <dbReference type="ChEBI" id="CHEBI:30031"/>
        <dbReference type="ChEBI" id="CHEBI:37565"/>
        <dbReference type="ChEBI" id="CHEBI:43474"/>
        <dbReference type="ChEBI" id="CHEBI:57287"/>
        <dbReference type="ChEBI" id="CHEBI:57292"/>
        <dbReference type="ChEBI" id="CHEBI:58189"/>
    </reaction>
</comment>
<dbReference type="SUPFAM" id="SSF56059">
    <property type="entry name" value="Glutathione synthetase ATP-binding domain-like"/>
    <property type="match status" value="1"/>
</dbReference>
<feature type="binding site" evidence="7">
    <location>
        <begin position="320"/>
        <end position="322"/>
    </location>
    <ligand>
        <name>substrate</name>
        <note>ligand shared with subunit alpha</note>
    </ligand>
</feature>
<dbReference type="Gene3D" id="3.40.50.261">
    <property type="entry name" value="Succinyl-CoA synthetase domains"/>
    <property type="match status" value="1"/>
</dbReference>
<dbReference type="SUPFAM" id="SSF52210">
    <property type="entry name" value="Succinyl-CoA synthetase domains"/>
    <property type="match status" value="1"/>
</dbReference>
<evidence type="ECO:0000256" key="5">
    <source>
        <dbReference type="ARBA" id="ARBA00022741"/>
    </source>
</evidence>
<feature type="binding site" evidence="7">
    <location>
        <begin position="52"/>
        <end position="54"/>
    </location>
    <ligand>
        <name>ATP</name>
        <dbReference type="ChEBI" id="CHEBI:30616"/>
    </ligand>
</feature>
<feature type="binding site" evidence="7">
    <location>
        <position position="45"/>
    </location>
    <ligand>
        <name>ATP</name>
        <dbReference type="ChEBI" id="CHEBI:30616"/>
    </ligand>
</feature>
<dbReference type="PROSITE" id="PS50975">
    <property type="entry name" value="ATP_GRASP"/>
    <property type="match status" value="1"/>
</dbReference>
<feature type="binding site" evidence="7">
    <location>
        <position position="197"/>
    </location>
    <ligand>
        <name>Mg(2+)</name>
        <dbReference type="ChEBI" id="CHEBI:18420"/>
    </ligand>
</feature>
<dbReference type="OrthoDB" id="9802602at2"/>
<proteinExistence type="inferred from homology"/>
<keyword evidence="9" id="KW-1185">Reference proteome</keyword>
<dbReference type="Pfam" id="PF08442">
    <property type="entry name" value="ATP-grasp_2"/>
    <property type="match status" value="1"/>
</dbReference>
<dbReference type="RefSeq" id="WP_119319588.1">
    <property type="nucleotide sequence ID" value="NZ_AP025739.1"/>
</dbReference>
<dbReference type="KEGG" id="ccot:CCAX7_47590"/>
<dbReference type="FunFam" id="3.40.50.261:FF:000001">
    <property type="entry name" value="Succinate--CoA ligase [ADP-forming] subunit beta"/>
    <property type="match status" value="1"/>
</dbReference>
<dbReference type="InterPro" id="IPR005809">
    <property type="entry name" value="Succ_CoA_ligase-like_bsu"/>
</dbReference>
<evidence type="ECO:0000256" key="1">
    <source>
        <dbReference type="ARBA" id="ARBA00009182"/>
    </source>
</evidence>
<keyword evidence="6 7" id="KW-0460">Magnesium</keyword>
<reference evidence="8 9" key="1">
    <citation type="journal article" date="2019" name="Int. J. Syst. Evol. Microbiol.">
        <title>Capsulimonas corticalis gen. nov., sp. nov., an aerobic capsulated bacterium, of a novel bacterial order, Capsulimonadales ord. nov., of the class Armatimonadia of the phylum Armatimonadetes.</title>
        <authorList>
            <person name="Li J."/>
            <person name="Kudo C."/>
            <person name="Tonouchi A."/>
        </authorList>
    </citation>
    <scope>NUCLEOTIDE SEQUENCE [LARGE SCALE GENOMIC DNA]</scope>
    <source>
        <strain evidence="8 9">AX-7</strain>
    </source>
</reference>
<gene>
    <name evidence="7 8" type="primary">sucC</name>
    <name evidence="8" type="ORF">CCAX7_47590</name>
</gene>
<protein>
    <recommendedName>
        <fullName evidence="7">Succinate--CoA ligase [ADP-forming] subunit beta</fullName>
        <ecNumber evidence="7">6.2.1.5</ecNumber>
    </recommendedName>
    <alternativeName>
        <fullName evidence="7">Succinyl-CoA synthetase subunit beta</fullName>
        <shortName evidence="7">SCS-beta</shortName>
    </alternativeName>
</protein>
<keyword evidence="2 7" id="KW-0816">Tricarboxylic acid cycle</keyword>
<dbReference type="AlphaFoldDB" id="A0A402CQG0"/>